<dbReference type="SUPFAM" id="SSF49265">
    <property type="entry name" value="Fibronectin type III"/>
    <property type="match status" value="2"/>
</dbReference>
<dbReference type="Proteomes" id="UP000034805">
    <property type="component" value="Unassembled WGS sequence"/>
</dbReference>
<dbReference type="InterPro" id="IPR050650">
    <property type="entry name" value="Type-II_Cytokine-TF_Rcpt"/>
</dbReference>
<comment type="caution">
    <text evidence="4">The sequence shown here is derived from an EMBL/GenBank/DDBJ whole genome shotgun (WGS) entry which is preliminary data.</text>
</comment>
<dbReference type="GO" id="GO:0005886">
    <property type="term" value="C:plasma membrane"/>
    <property type="evidence" value="ECO:0007669"/>
    <property type="project" value="TreeGrafter"/>
</dbReference>
<dbReference type="InterPro" id="IPR015373">
    <property type="entry name" value="Interferon/interleukin_rcp_dom"/>
</dbReference>
<feature type="domain" description="Fibronectin type-III" evidence="2">
    <location>
        <begin position="63"/>
        <end position="171"/>
    </location>
</feature>
<proteinExistence type="predicted"/>
<name>A0A0P7TUK2_SCLFO</name>
<evidence type="ECO:0000313" key="5">
    <source>
        <dbReference type="Proteomes" id="UP000034805"/>
    </source>
</evidence>
<evidence type="ECO:0000313" key="4">
    <source>
        <dbReference type="EMBL" id="KPP65003.1"/>
    </source>
</evidence>
<dbReference type="PANTHER" id="PTHR20859">
    <property type="entry name" value="INTERFERON/INTERLEUKIN RECEPTOR"/>
    <property type="match status" value="1"/>
</dbReference>
<feature type="compositionally biased region" description="Gly residues" evidence="1">
    <location>
        <begin position="23"/>
        <end position="32"/>
    </location>
</feature>
<evidence type="ECO:0000259" key="3">
    <source>
        <dbReference type="Pfam" id="PF09294"/>
    </source>
</evidence>
<dbReference type="Pfam" id="PF01108">
    <property type="entry name" value="Tissue_fac"/>
    <property type="match status" value="1"/>
</dbReference>
<feature type="domain" description="Interferon/interleukin receptor" evidence="3">
    <location>
        <begin position="183"/>
        <end position="236"/>
    </location>
</feature>
<dbReference type="AlphaFoldDB" id="A0A0P7TUK2"/>
<dbReference type="EMBL" id="JARO02006615">
    <property type="protein sequence ID" value="KPP65003.1"/>
    <property type="molecule type" value="Genomic_DNA"/>
</dbReference>
<evidence type="ECO:0000256" key="1">
    <source>
        <dbReference type="SAM" id="MobiDB-lite"/>
    </source>
</evidence>
<dbReference type="Pfam" id="PF09294">
    <property type="entry name" value="Interfer-bind"/>
    <property type="match status" value="1"/>
</dbReference>
<dbReference type="Gene3D" id="2.60.40.10">
    <property type="entry name" value="Immunoglobulins"/>
    <property type="match status" value="2"/>
</dbReference>
<dbReference type="InterPro" id="IPR036116">
    <property type="entry name" value="FN3_sf"/>
</dbReference>
<dbReference type="InterPro" id="IPR013783">
    <property type="entry name" value="Ig-like_fold"/>
</dbReference>
<feature type="region of interest" description="Disordered" evidence="1">
    <location>
        <begin position="1"/>
        <end position="36"/>
    </location>
</feature>
<organism evidence="4 5">
    <name type="scientific">Scleropages formosus</name>
    <name type="common">Asian bonytongue</name>
    <name type="synonym">Osteoglossum formosum</name>
    <dbReference type="NCBI Taxonomy" id="113540"/>
    <lineage>
        <taxon>Eukaryota</taxon>
        <taxon>Metazoa</taxon>
        <taxon>Chordata</taxon>
        <taxon>Craniata</taxon>
        <taxon>Vertebrata</taxon>
        <taxon>Euteleostomi</taxon>
        <taxon>Actinopterygii</taxon>
        <taxon>Neopterygii</taxon>
        <taxon>Teleostei</taxon>
        <taxon>Osteoglossocephala</taxon>
        <taxon>Osteoglossomorpha</taxon>
        <taxon>Osteoglossiformes</taxon>
        <taxon>Osteoglossidae</taxon>
        <taxon>Scleropages</taxon>
    </lineage>
</organism>
<accession>A0A0P7TUK2</accession>
<dbReference type="PANTHER" id="PTHR20859:SF85">
    <property type="entry name" value="INTERFERON ALPHA_BETA RECEPTOR 1 ISOFORM X1"/>
    <property type="match status" value="1"/>
</dbReference>
<evidence type="ECO:0008006" key="6">
    <source>
        <dbReference type="Google" id="ProtNLM"/>
    </source>
</evidence>
<feature type="non-terminal residue" evidence="4">
    <location>
        <position position="244"/>
    </location>
</feature>
<sequence length="244" mass="26945">MGGRSGVRVTSLHAGLRTESAQGKGGDGGGDGDAQDACLRVTRQGKGEKQKVTTAGVLMVSGLFLHIQASATLPSPQGVTMQSLNTQYVLKWTWPHGSGGNRTVTFAAQYMPLRSIPTRSKFKLRSRNRSWSTVCENITDTQCDFSDSDLYYFGIYLLRVRASREKENSDWVQQEFCPDKDANLGPPSNVEVTPANNGLTVNISDPLTSKHTSMKDYLAYMYYSVQYWKHSTAERKVRSASPCD</sequence>
<reference evidence="4 5" key="1">
    <citation type="submission" date="2015-08" db="EMBL/GenBank/DDBJ databases">
        <title>The genome of the Asian arowana (Scleropages formosus).</title>
        <authorList>
            <person name="Tan M.H."/>
            <person name="Gan H.M."/>
            <person name="Croft L.J."/>
            <person name="Austin C.M."/>
        </authorList>
    </citation>
    <scope>NUCLEOTIDE SEQUENCE [LARGE SCALE GENOMIC DNA]</scope>
    <source>
        <strain evidence="4">Aro1</strain>
    </source>
</reference>
<protein>
    <recommendedName>
        <fullName evidence="6">Fibronectin type-III domain-containing protein</fullName>
    </recommendedName>
</protein>
<gene>
    <name evidence="4" type="ORF">Z043_116607</name>
</gene>
<dbReference type="InterPro" id="IPR003961">
    <property type="entry name" value="FN3_dom"/>
</dbReference>
<evidence type="ECO:0000259" key="2">
    <source>
        <dbReference type="Pfam" id="PF01108"/>
    </source>
</evidence>
<dbReference type="GO" id="GO:0004896">
    <property type="term" value="F:cytokine receptor activity"/>
    <property type="evidence" value="ECO:0007669"/>
    <property type="project" value="TreeGrafter"/>
</dbReference>